<reference evidence="1" key="1">
    <citation type="submission" date="2021-08" db="EMBL/GenBank/DDBJ databases">
        <title>Chromosome-Level Trichoderma cornu-damae using Hi-C Data.</title>
        <authorList>
            <person name="Kim C.S."/>
        </authorList>
    </citation>
    <scope>NUCLEOTIDE SEQUENCE</scope>
    <source>
        <strain evidence="1">KA19-0412C</strain>
    </source>
</reference>
<keyword evidence="2" id="KW-1185">Reference proteome</keyword>
<sequence>MPQQSSDTIWIDSADANKTSNQKLWIDRLKRRPAGSFGSFTPQITRGRSRSQWSNEDFVRFPRDALRCFAMLAMAALSVRLFVAPVIFLPCRESLSILCPEGYTLTGDATNHASEKAEVEQLQDVADPVVSFVDIDEKKILRRVVALSLLIQPSSFNRH</sequence>
<organism evidence="1 2">
    <name type="scientific">Trichoderma cornu-damae</name>
    <dbReference type="NCBI Taxonomy" id="654480"/>
    <lineage>
        <taxon>Eukaryota</taxon>
        <taxon>Fungi</taxon>
        <taxon>Dikarya</taxon>
        <taxon>Ascomycota</taxon>
        <taxon>Pezizomycotina</taxon>
        <taxon>Sordariomycetes</taxon>
        <taxon>Hypocreomycetidae</taxon>
        <taxon>Hypocreales</taxon>
        <taxon>Hypocreaceae</taxon>
        <taxon>Trichoderma</taxon>
    </lineage>
</organism>
<dbReference type="EMBL" id="JAIWOZ010000003">
    <property type="protein sequence ID" value="KAH6607285.1"/>
    <property type="molecule type" value="Genomic_DNA"/>
</dbReference>
<protein>
    <submittedName>
        <fullName evidence="1">Uncharacterized protein</fullName>
    </submittedName>
</protein>
<evidence type="ECO:0000313" key="2">
    <source>
        <dbReference type="Proteomes" id="UP000827724"/>
    </source>
</evidence>
<dbReference type="AlphaFoldDB" id="A0A9P8QKX0"/>
<name>A0A9P8QKX0_9HYPO</name>
<gene>
    <name evidence="1" type="ORF">Trco_003598</name>
</gene>
<dbReference type="Proteomes" id="UP000827724">
    <property type="component" value="Unassembled WGS sequence"/>
</dbReference>
<evidence type="ECO:0000313" key="1">
    <source>
        <dbReference type="EMBL" id="KAH6607285.1"/>
    </source>
</evidence>
<comment type="caution">
    <text evidence="1">The sequence shown here is derived from an EMBL/GenBank/DDBJ whole genome shotgun (WGS) entry which is preliminary data.</text>
</comment>
<proteinExistence type="predicted"/>
<accession>A0A9P8QKX0</accession>